<feature type="transmembrane region" description="Helical" evidence="1">
    <location>
        <begin position="102"/>
        <end position="122"/>
    </location>
</feature>
<keyword evidence="1" id="KW-0472">Membrane</keyword>
<comment type="caution">
    <text evidence="2">The sequence shown here is derived from an EMBL/GenBank/DDBJ whole genome shotgun (WGS) entry which is preliminary data.</text>
</comment>
<evidence type="ECO:0000313" key="2">
    <source>
        <dbReference type="EMBL" id="MBF4694378.1"/>
    </source>
</evidence>
<proteinExistence type="predicted"/>
<feature type="transmembrane region" description="Helical" evidence="1">
    <location>
        <begin position="60"/>
        <end position="82"/>
    </location>
</feature>
<organism evidence="2 3">
    <name type="scientific">Fusibacter ferrireducens</name>
    <dbReference type="NCBI Taxonomy" id="2785058"/>
    <lineage>
        <taxon>Bacteria</taxon>
        <taxon>Bacillati</taxon>
        <taxon>Bacillota</taxon>
        <taxon>Clostridia</taxon>
        <taxon>Eubacteriales</taxon>
        <taxon>Eubacteriales Family XII. Incertae Sedis</taxon>
        <taxon>Fusibacter</taxon>
    </lineage>
</organism>
<dbReference type="Proteomes" id="UP000614200">
    <property type="component" value="Unassembled WGS sequence"/>
</dbReference>
<name>A0ABR9ZV95_9FIRM</name>
<keyword evidence="3" id="KW-1185">Reference proteome</keyword>
<reference evidence="2 3" key="1">
    <citation type="submission" date="2020-11" db="EMBL/GenBank/DDBJ databases">
        <title>Fusibacter basophilias sp. nov.</title>
        <authorList>
            <person name="Qiu D."/>
        </authorList>
    </citation>
    <scope>NUCLEOTIDE SEQUENCE [LARGE SCALE GENOMIC DNA]</scope>
    <source>
        <strain evidence="2 3">Q10-2</strain>
    </source>
</reference>
<feature type="transmembrane region" description="Helical" evidence="1">
    <location>
        <begin position="7"/>
        <end position="24"/>
    </location>
</feature>
<dbReference type="RefSeq" id="WP_194702621.1">
    <property type="nucleotide sequence ID" value="NZ_JADKNH010000009.1"/>
</dbReference>
<gene>
    <name evidence="2" type="ORF">ISU02_14810</name>
</gene>
<sequence length="155" mass="17953">MIESSNKNDILIVTTGILWGAITIMAWVGYWYQGIFVSFVMMLLYLIAGAKRHGKLEKGFMLYPILAWFVLWVVSFRLVGYYSTLFRNNAPTFTVMGFHPSFAWLFIAWVGSVLTLSLGFYYNKDKWLSQEDWASYQAKIKSLNQELNKGGKLYE</sequence>
<accession>A0ABR9ZV95</accession>
<keyword evidence="1" id="KW-1133">Transmembrane helix</keyword>
<evidence type="ECO:0000256" key="1">
    <source>
        <dbReference type="SAM" id="Phobius"/>
    </source>
</evidence>
<dbReference type="EMBL" id="JADKNH010000009">
    <property type="protein sequence ID" value="MBF4694378.1"/>
    <property type="molecule type" value="Genomic_DNA"/>
</dbReference>
<protein>
    <submittedName>
        <fullName evidence="2">Uncharacterized protein</fullName>
    </submittedName>
</protein>
<evidence type="ECO:0000313" key="3">
    <source>
        <dbReference type="Proteomes" id="UP000614200"/>
    </source>
</evidence>
<keyword evidence="1" id="KW-0812">Transmembrane</keyword>